<gene>
    <name evidence="1" type="ORF">J2S44_004951</name>
</gene>
<organism evidence="1 2">
    <name type="scientific">Catenuloplanes niger</name>
    <dbReference type="NCBI Taxonomy" id="587534"/>
    <lineage>
        <taxon>Bacteria</taxon>
        <taxon>Bacillati</taxon>
        <taxon>Actinomycetota</taxon>
        <taxon>Actinomycetes</taxon>
        <taxon>Micromonosporales</taxon>
        <taxon>Micromonosporaceae</taxon>
        <taxon>Catenuloplanes</taxon>
    </lineage>
</organism>
<dbReference type="RefSeq" id="WP_310418478.1">
    <property type="nucleotide sequence ID" value="NZ_JAVDYC010000001.1"/>
</dbReference>
<keyword evidence="2" id="KW-1185">Reference proteome</keyword>
<evidence type="ECO:0000313" key="2">
    <source>
        <dbReference type="Proteomes" id="UP001183629"/>
    </source>
</evidence>
<dbReference type="EMBL" id="JAVDYC010000001">
    <property type="protein sequence ID" value="MDR7324701.1"/>
    <property type="molecule type" value="Genomic_DNA"/>
</dbReference>
<dbReference type="Proteomes" id="UP001183629">
    <property type="component" value="Unassembled WGS sequence"/>
</dbReference>
<proteinExistence type="predicted"/>
<comment type="caution">
    <text evidence="1">The sequence shown here is derived from an EMBL/GenBank/DDBJ whole genome shotgun (WGS) entry which is preliminary data.</text>
</comment>
<sequence>MNTVDPVRDTETALRDVRDLPIGELLASATPELDSALGVVLSELSTSQESLAAFGNAP</sequence>
<accession>A0AAE4CSY6</accession>
<dbReference type="AlphaFoldDB" id="A0AAE4CSY6"/>
<name>A0AAE4CSY6_9ACTN</name>
<evidence type="ECO:0000313" key="1">
    <source>
        <dbReference type="EMBL" id="MDR7324701.1"/>
    </source>
</evidence>
<reference evidence="1 2" key="1">
    <citation type="submission" date="2023-07" db="EMBL/GenBank/DDBJ databases">
        <title>Sequencing the genomes of 1000 actinobacteria strains.</title>
        <authorList>
            <person name="Klenk H.-P."/>
        </authorList>
    </citation>
    <scope>NUCLEOTIDE SEQUENCE [LARGE SCALE GENOMIC DNA]</scope>
    <source>
        <strain evidence="1 2">DSM 44711</strain>
    </source>
</reference>
<protein>
    <submittedName>
        <fullName evidence="1">Uncharacterized protein</fullName>
    </submittedName>
</protein>